<comment type="caution">
    <text evidence="1">The sequence shown here is derived from an EMBL/GenBank/DDBJ whole genome shotgun (WGS) entry which is preliminary data.</text>
</comment>
<sequence length="71" mass="8334">ITKEAHKRDKLVTRLQYSREQLTLSKDITHFYIHSTAQPQQYESSNTENGVRFLYDTFCKLSESLKQGDLP</sequence>
<name>A0A955LVR1_UNCKA</name>
<dbReference type="EMBL" id="JAGQKY010000034">
    <property type="protein sequence ID" value="MCA9397417.1"/>
    <property type="molecule type" value="Genomic_DNA"/>
</dbReference>
<gene>
    <name evidence="1" type="ORF">KC573_01195</name>
</gene>
<organism evidence="1 2">
    <name type="scientific">candidate division WWE3 bacterium</name>
    <dbReference type="NCBI Taxonomy" id="2053526"/>
    <lineage>
        <taxon>Bacteria</taxon>
        <taxon>Katanobacteria</taxon>
    </lineage>
</organism>
<dbReference type="AlphaFoldDB" id="A0A955LVR1"/>
<dbReference type="Proteomes" id="UP000699691">
    <property type="component" value="Unassembled WGS sequence"/>
</dbReference>
<reference evidence="1" key="2">
    <citation type="journal article" date="2021" name="Microbiome">
        <title>Successional dynamics and alternative stable states in a saline activated sludge microbial community over 9 years.</title>
        <authorList>
            <person name="Wang Y."/>
            <person name="Ye J."/>
            <person name="Ju F."/>
            <person name="Liu L."/>
            <person name="Boyd J.A."/>
            <person name="Deng Y."/>
            <person name="Parks D.H."/>
            <person name="Jiang X."/>
            <person name="Yin X."/>
            <person name="Woodcroft B.J."/>
            <person name="Tyson G.W."/>
            <person name="Hugenholtz P."/>
            <person name="Polz M.F."/>
            <person name="Zhang T."/>
        </authorList>
    </citation>
    <scope>NUCLEOTIDE SEQUENCE</scope>
    <source>
        <strain evidence="1">HKST-UBA02</strain>
    </source>
</reference>
<feature type="non-terminal residue" evidence="1">
    <location>
        <position position="1"/>
    </location>
</feature>
<reference evidence="1" key="1">
    <citation type="submission" date="2020-04" db="EMBL/GenBank/DDBJ databases">
        <authorList>
            <person name="Zhang T."/>
        </authorList>
    </citation>
    <scope>NUCLEOTIDE SEQUENCE</scope>
    <source>
        <strain evidence="1">HKST-UBA02</strain>
    </source>
</reference>
<protein>
    <submittedName>
        <fullName evidence="1">Uncharacterized protein</fullName>
    </submittedName>
</protein>
<proteinExistence type="predicted"/>
<evidence type="ECO:0000313" key="1">
    <source>
        <dbReference type="EMBL" id="MCA9397417.1"/>
    </source>
</evidence>
<accession>A0A955LVR1</accession>
<evidence type="ECO:0000313" key="2">
    <source>
        <dbReference type="Proteomes" id="UP000699691"/>
    </source>
</evidence>